<dbReference type="Proteomes" id="UP001415857">
    <property type="component" value="Unassembled WGS sequence"/>
</dbReference>
<keyword evidence="14" id="KW-1185">Reference proteome</keyword>
<dbReference type="GO" id="GO:0016558">
    <property type="term" value="P:protein import into peroxisome matrix"/>
    <property type="evidence" value="ECO:0007669"/>
    <property type="project" value="TreeGrafter"/>
</dbReference>
<evidence type="ECO:0000256" key="1">
    <source>
        <dbReference type="ARBA" id="ARBA00004370"/>
    </source>
</evidence>
<comment type="caution">
    <text evidence="13">The sequence shown here is derived from an EMBL/GenBank/DDBJ whole genome shotgun (WGS) entry which is preliminary data.</text>
</comment>
<reference evidence="13 14" key="1">
    <citation type="journal article" date="2024" name="Plant J.">
        <title>Genome sequences and population genomics reveal climatic adaptation and genomic divergence between two closely related sweetgum species.</title>
        <authorList>
            <person name="Xu W.Q."/>
            <person name="Ren C.Q."/>
            <person name="Zhang X.Y."/>
            <person name="Comes H.P."/>
            <person name="Liu X.H."/>
            <person name="Li Y.G."/>
            <person name="Kettle C.J."/>
            <person name="Jalonen R."/>
            <person name="Gaisberger H."/>
            <person name="Ma Y.Z."/>
            <person name="Qiu Y.X."/>
        </authorList>
    </citation>
    <scope>NUCLEOTIDE SEQUENCE [LARGE SCALE GENOMIC DNA]</scope>
    <source>
        <strain evidence="13">Hangzhou</strain>
    </source>
</reference>
<accession>A0AAP0WXS3</accession>
<dbReference type="SUPFAM" id="SSF52540">
    <property type="entry name" value="P-loop containing nucleoside triphosphate hydrolases"/>
    <property type="match status" value="2"/>
</dbReference>
<evidence type="ECO:0000256" key="2">
    <source>
        <dbReference type="ARBA" id="ARBA00006914"/>
    </source>
</evidence>
<dbReference type="EMBL" id="JBBPBK010000007">
    <property type="protein sequence ID" value="KAK9280826.1"/>
    <property type="molecule type" value="Genomic_DNA"/>
</dbReference>
<dbReference type="FunFam" id="1.10.8.60:FF:000077">
    <property type="entry name" value="Peroxisome biogenesis protein 6"/>
    <property type="match status" value="1"/>
</dbReference>
<evidence type="ECO:0000259" key="12">
    <source>
        <dbReference type="SMART" id="SM00382"/>
    </source>
</evidence>
<dbReference type="PROSITE" id="PS00674">
    <property type="entry name" value="AAA"/>
    <property type="match status" value="1"/>
</dbReference>
<dbReference type="FunFam" id="3.40.50.300:FF:000109">
    <property type="entry name" value="Peroxisomal biogenesis factor 6"/>
    <property type="match status" value="1"/>
</dbReference>
<feature type="domain" description="AAA+ ATPase" evidence="12">
    <location>
        <begin position="693"/>
        <end position="833"/>
    </location>
</feature>
<name>A0AAP0WXS3_LIQFO</name>
<feature type="region of interest" description="Disordered" evidence="11">
    <location>
        <begin position="21"/>
        <end position="44"/>
    </location>
</feature>
<dbReference type="PANTHER" id="PTHR23077:SF9">
    <property type="entry name" value="PEROXISOMAL ATPASE PEX6"/>
    <property type="match status" value="1"/>
</dbReference>
<comment type="similarity">
    <text evidence="2">Belongs to the AAA ATPase family.</text>
</comment>
<dbReference type="CDD" id="cd19527">
    <property type="entry name" value="RecA-like_PEX6_r2"/>
    <property type="match status" value="1"/>
</dbReference>
<dbReference type="AlphaFoldDB" id="A0AAP0WXS3"/>
<dbReference type="InterPro" id="IPR047533">
    <property type="entry name" value="RecA-like_PEX6_r2"/>
</dbReference>
<dbReference type="SMART" id="SM00382">
    <property type="entry name" value="AAA"/>
    <property type="match status" value="2"/>
</dbReference>
<dbReference type="GO" id="GO:0005829">
    <property type="term" value="C:cytosol"/>
    <property type="evidence" value="ECO:0007669"/>
    <property type="project" value="TreeGrafter"/>
</dbReference>
<keyword evidence="7" id="KW-0472">Membrane</keyword>
<dbReference type="Pfam" id="PF00004">
    <property type="entry name" value="AAA"/>
    <property type="match status" value="2"/>
</dbReference>
<sequence>MVERRKPLILSSTKLLLDSVLHPSRPNERDGIDGEDQSGDGTWPNLQLRAGILRFDKDRTDTVDPKVAALDKSALVGVSTSVLKRLSITSGSPVLVKNLDTKVQRIAQVVALDPPNNHELSSDPKLPFSHSPSIMLIFPSYSFSQKDYVLLDRDVAYLSPILAFNIDLHISCLKSLVHQGKETLASLFEAKVDDAICGKGKGDSVINLELEPWARLPRYASHLRVSFVKIPECGTLESLKGSSSVEAEDRQEMIDLALHNYFEVDRYLARGDLFSVCINWNCNSVMCIPCSQRLQSLSENTIYFKVVAMEPSDEPVLRVNRTQTALVLGGSVPSAVPPDLLIAGPKAFAPLQGDIVKNLASILTPPLCPSALSSKYRVAVLLYGLAGCGKRTVVGHVARRLGLHVVEYSCHNLMASSERKTSSALAQAFNTAHRYSPTILLLRHFDVFRKSASQEGSPYDQVGVASEVASVIREFTEPLTEDEDSYCEEKSNGDFPVKNAEKTSKHQVLLVAAADSSEGLPPTIRRCFSHEISMGPLTEEQRVEMLSQSLQSVSKLLPNTGSEDFIKDLVGQTSGFMPRDMRALIADAGANIIPRHISQIDKNEPRELDNSLQFKPADDKKACKEASETLGKEDLAKALERSKKRNATALGTPKVPNVKWEDVGGLEDVKKSILDTVQLPLLHKDLFSSGLRKRSGVLLYGPPGTGKTLLAKAVATECSLNFLSVKGPELINMYIGESEKNVRDIFQKARSARPCVIFFDELDSLAPARGASGDSGGVMDRVVSQMLAEIDGLNDSTQDLFIIGASNRPDLIDPALLRPGRFDKLLYVGVNSDTSYRERVLKALTRKFKLHEDVSLYSVAKKCPPNFTGADMYALCADAWFHAAKRLVSRPQLDSSTTDDKADSVVVEYDDFAEVLRELSPSLSVTELKKYELLRDQFEGGSK</sequence>
<evidence type="ECO:0000313" key="14">
    <source>
        <dbReference type="Proteomes" id="UP001415857"/>
    </source>
</evidence>
<evidence type="ECO:0000256" key="11">
    <source>
        <dbReference type="SAM" id="MobiDB-lite"/>
    </source>
</evidence>
<feature type="domain" description="AAA+ ATPase" evidence="12">
    <location>
        <begin position="376"/>
        <end position="538"/>
    </location>
</feature>
<keyword evidence="6" id="KW-0067">ATP-binding</keyword>
<comment type="subcellular location">
    <subcellularLocation>
        <location evidence="1">Membrane</location>
    </subcellularLocation>
</comment>
<dbReference type="Gene3D" id="3.40.50.300">
    <property type="entry name" value="P-loop containing nucleotide triphosphate hydrolases"/>
    <property type="match status" value="2"/>
</dbReference>
<evidence type="ECO:0000256" key="3">
    <source>
        <dbReference type="ARBA" id="ARBA00022593"/>
    </source>
</evidence>
<evidence type="ECO:0000256" key="7">
    <source>
        <dbReference type="ARBA" id="ARBA00023136"/>
    </source>
</evidence>
<dbReference type="InterPro" id="IPR003959">
    <property type="entry name" value="ATPase_AAA_core"/>
</dbReference>
<dbReference type="GO" id="GO:0005778">
    <property type="term" value="C:peroxisomal membrane"/>
    <property type="evidence" value="ECO:0007669"/>
    <property type="project" value="TreeGrafter"/>
</dbReference>
<dbReference type="PANTHER" id="PTHR23077">
    <property type="entry name" value="AAA-FAMILY ATPASE"/>
    <property type="match status" value="1"/>
</dbReference>
<dbReference type="InterPro" id="IPR003960">
    <property type="entry name" value="ATPase_AAA_CS"/>
</dbReference>
<keyword evidence="4" id="KW-0547">Nucleotide-binding</keyword>
<evidence type="ECO:0000256" key="9">
    <source>
        <dbReference type="ARBA" id="ARBA00034920"/>
    </source>
</evidence>
<dbReference type="InterPro" id="IPR003593">
    <property type="entry name" value="AAA+_ATPase"/>
</dbReference>
<dbReference type="GO" id="GO:0016887">
    <property type="term" value="F:ATP hydrolysis activity"/>
    <property type="evidence" value="ECO:0007669"/>
    <property type="project" value="InterPro"/>
</dbReference>
<evidence type="ECO:0000256" key="10">
    <source>
        <dbReference type="ARBA" id="ARBA00048778"/>
    </source>
</evidence>
<evidence type="ECO:0000256" key="8">
    <source>
        <dbReference type="ARBA" id="ARBA00034811"/>
    </source>
</evidence>
<evidence type="ECO:0000256" key="6">
    <source>
        <dbReference type="ARBA" id="ARBA00022840"/>
    </source>
</evidence>
<dbReference type="FunFam" id="3.40.50.300:FF:001716">
    <property type="entry name" value="Peroxisome biogenesis protein 6"/>
    <property type="match status" value="1"/>
</dbReference>
<evidence type="ECO:0000256" key="5">
    <source>
        <dbReference type="ARBA" id="ARBA00022801"/>
    </source>
</evidence>
<gene>
    <name evidence="13" type="ORF">L1049_003715</name>
</gene>
<evidence type="ECO:0000256" key="4">
    <source>
        <dbReference type="ARBA" id="ARBA00022741"/>
    </source>
</evidence>
<comment type="catalytic activity">
    <reaction evidence="10">
        <text>ATP + H2O = ADP + phosphate + H(+)</text>
        <dbReference type="Rhea" id="RHEA:13065"/>
        <dbReference type="ChEBI" id="CHEBI:15377"/>
        <dbReference type="ChEBI" id="CHEBI:15378"/>
        <dbReference type="ChEBI" id="CHEBI:30616"/>
        <dbReference type="ChEBI" id="CHEBI:43474"/>
        <dbReference type="ChEBI" id="CHEBI:456216"/>
    </reaction>
    <physiologicalReaction direction="left-to-right" evidence="10">
        <dbReference type="Rhea" id="RHEA:13066"/>
    </physiologicalReaction>
</comment>
<organism evidence="13 14">
    <name type="scientific">Liquidambar formosana</name>
    <name type="common">Formosan gum</name>
    <dbReference type="NCBI Taxonomy" id="63359"/>
    <lineage>
        <taxon>Eukaryota</taxon>
        <taxon>Viridiplantae</taxon>
        <taxon>Streptophyta</taxon>
        <taxon>Embryophyta</taxon>
        <taxon>Tracheophyta</taxon>
        <taxon>Spermatophyta</taxon>
        <taxon>Magnoliopsida</taxon>
        <taxon>eudicotyledons</taxon>
        <taxon>Gunneridae</taxon>
        <taxon>Pentapetalae</taxon>
        <taxon>Saxifragales</taxon>
        <taxon>Altingiaceae</taxon>
        <taxon>Liquidambar</taxon>
    </lineage>
</organism>
<evidence type="ECO:0000313" key="13">
    <source>
        <dbReference type="EMBL" id="KAK9280826.1"/>
    </source>
</evidence>
<keyword evidence="5" id="KW-0378">Hydrolase</keyword>
<dbReference type="Gene3D" id="1.10.8.60">
    <property type="match status" value="1"/>
</dbReference>
<dbReference type="InterPro" id="IPR027417">
    <property type="entry name" value="P-loop_NTPase"/>
</dbReference>
<protein>
    <recommendedName>
        <fullName evidence="8">Peroxisomal ATPase PEX6</fullName>
    </recommendedName>
    <alternativeName>
        <fullName evidence="9">Peroxin-6</fullName>
    </alternativeName>
</protein>
<dbReference type="InterPro" id="IPR050168">
    <property type="entry name" value="AAA_ATPase_domain"/>
</dbReference>
<dbReference type="GO" id="GO:0005524">
    <property type="term" value="F:ATP binding"/>
    <property type="evidence" value="ECO:0007669"/>
    <property type="project" value="UniProtKB-KW"/>
</dbReference>
<proteinExistence type="inferred from homology"/>
<keyword evidence="3" id="KW-0962">Peroxisome biogenesis</keyword>